<dbReference type="RefSeq" id="WP_090388194.1">
    <property type="nucleotide sequence ID" value="NZ_FMZO01000001.1"/>
</dbReference>
<dbReference type="OrthoDB" id="9793254at2"/>
<gene>
    <name evidence="5" type="ORF">SAMN04487894_101237</name>
</gene>
<name>A0A1G6IIQ8_NIADE</name>
<feature type="domain" description="Hemerythrin-like" evidence="4">
    <location>
        <begin position="36"/>
        <end position="116"/>
    </location>
</feature>
<dbReference type="STRING" id="1285928.SAMN04487894_101237"/>
<evidence type="ECO:0000313" key="6">
    <source>
        <dbReference type="Proteomes" id="UP000198757"/>
    </source>
</evidence>
<dbReference type="SUPFAM" id="SSF47188">
    <property type="entry name" value="Hemerythrin-like"/>
    <property type="match status" value="1"/>
</dbReference>
<keyword evidence="2" id="KW-0479">Metal-binding</keyword>
<dbReference type="InterPro" id="IPR035938">
    <property type="entry name" value="Hemerythrin-like_sf"/>
</dbReference>
<dbReference type="InterPro" id="IPR012312">
    <property type="entry name" value="Hemerythrin-like"/>
</dbReference>
<dbReference type="Gene3D" id="1.20.120.520">
    <property type="entry name" value="nmb1532 protein domain like"/>
    <property type="match status" value="1"/>
</dbReference>
<keyword evidence="3" id="KW-0408">Iron</keyword>
<evidence type="ECO:0000259" key="4">
    <source>
        <dbReference type="Pfam" id="PF01814"/>
    </source>
</evidence>
<evidence type="ECO:0000256" key="2">
    <source>
        <dbReference type="ARBA" id="ARBA00022723"/>
    </source>
</evidence>
<dbReference type="AlphaFoldDB" id="A0A1G6IIQ8"/>
<dbReference type="Pfam" id="PF01814">
    <property type="entry name" value="Hemerythrin"/>
    <property type="match status" value="1"/>
</dbReference>
<sequence length="152" mass="17560">MKRHESIVPLSRDHHHGLLCCWKIRQGIKKKVAVTRIGAYIRYFWDIHLKDHFDEEEQWLFVAGDAQCAQAIAEHRRLQALQETIAANAVTGDVEAFADLLDRHIRFEERILFPHLEQTLSAEKMAVIGTALEASHKKTGQDDYPDAFWLDT</sequence>
<evidence type="ECO:0000256" key="3">
    <source>
        <dbReference type="ARBA" id="ARBA00023004"/>
    </source>
</evidence>
<proteinExistence type="inferred from homology"/>
<dbReference type="GO" id="GO:0046872">
    <property type="term" value="F:metal ion binding"/>
    <property type="evidence" value="ECO:0007669"/>
    <property type="project" value="UniProtKB-KW"/>
</dbReference>
<evidence type="ECO:0000256" key="1">
    <source>
        <dbReference type="ARBA" id="ARBA00010587"/>
    </source>
</evidence>
<accession>A0A1G6IIQ8</accession>
<keyword evidence="6" id="KW-1185">Reference proteome</keyword>
<organism evidence="5 6">
    <name type="scientific">Niabella drilacis (strain DSM 25811 / CCM 8410 / CCUG 62505 / LMG 26954 / E90)</name>
    <dbReference type="NCBI Taxonomy" id="1285928"/>
    <lineage>
        <taxon>Bacteria</taxon>
        <taxon>Pseudomonadati</taxon>
        <taxon>Bacteroidota</taxon>
        <taxon>Chitinophagia</taxon>
        <taxon>Chitinophagales</taxon>
        <taxon>Chitinophagaceae</taxon>
        <taxon>Niabella</taxon>
    </lineage>
</organism>
<evidence type="ECO:0000313" key="5">
    <source>
        <dbReference type="EMBL" id="SDC06407.1"/>
    </source>
</evidence>
<dbReference type="Proteomes" id="UP000198757">
    <property type="component" value="Unassembled WGS sequence"/>
</dbReference>
<dbReference type="EMBL" id="FMZO01000001">
    <property type="protein sequence ID" value="SDC06407.1"/>
    <property type="molecule type" value="Genomic_DNA"/>
</dbReference>
<reference evidence="6" key="1">
    <citation type="submission" date="2016-10" db="EMBL/GenBank/DDBJ databases">
        <authorList>
            <person name="Varghese N."/>
            <person name="Submissions S."/>
        </authorList>
    </citation>
    <scope>NUCLEOTIDE SEQUENCE [LARGE SCALE GENOMIC DNA]</scope>
    <source>
        <strain evidence="6">DSM 25811 / CCM 8410 / LMG 26954 / E90</strain>
    </source>
</reference>
<comment type="similarity">
    <text evidence="1">Belongs to the hemerythrin family.</text>
</comment>
<protein>
    <submittedName>
        <fullName evidence="5">Hemerythrin HHE cation binding domain-containing protein</fullName>
    </submittedName>
</protein>